<accession>A0A7R8W6N2</accession>
<feature type="coiled-coil region" evidence="1">
    <location>
        <begin position="144"/>
        <end position="178"/>
    </location>
</feature>
<organism evidence="3">
    <name type="scientific">Cyprideis torosa</name>
    <dbReference type="NCBI Taxonomy" id="163714"/>
    <lineage>
        <taxon>Eukaryota</taxon>
        <taxon>Metazoa</taxon>
        <taxon>Ecdysozoa</taxon>
        <taxon>Arthropoda</taxon>
        <taxon>Crustacea</taxon>
        <taxon>Oligostraca</taxon>
        <taxon>Ostracoda</taxon>
        <taxon>Podocopa</taxon>
        <taxon>Podocopida</taxon>
        <taxon>Cytherocopina</taxon>
        <taxon>Cytheroidea</taxon>
        <taxon>Cytherideidae</taxon>
        <taxon>Cyprideis</taxon>
    </lineage>
</organism>
<dbReference type="PANTHER" id="PTHR28309">
    <property type="entry name" value="REQUIRED FOR EXCISION 1-B DOMAIN-CONTAINING PROTEIN"/>
    <property type="match status" value="1"/>
</dbReference>
<dbReference type="InterPro" id="IPR039491">
    <property type="entry name" value="REX1-B"/>
</dbReference>
<keyword evidence="1" id="KW-0175">Coiled coil</keyword>
<dbReference type="EMBL" id="OB660555">
    <property type="protein sequence ID" value="CAD7225336.1"/>
    <property type="molecule type" value="Genomic_DNA"/>
</dbReference>
<feature type="compositionally biased region" description="Basic and acidic residues" evidence="2">
    <location>
        <begin position="14"/>
        <end position="25"/>
    </location>
</feature>
<feature type="region of interest" description="Disordered" evidence="2">
    <location>
        <begin position="1"/>
        <end position="34"/>
    </location>
</feature>
<dbReference type="Pfam" id="PF14966">
    <property type="entry name" value="DNA_repr_REX1B"/>
    <property type="match status" value="1"/>
</dbReference>
<gene>
    <name evidence="3" type="ORF">CTOB1V02_LOCUS3281</name>
</gene>
<sequence length="190" mass="22623">MKLTDADIQNTHVNKNDKSLTKDQRSPIGRYDPGENFVPMMTSVAGTHELCMDYRDSEAFLIMKKFQQLQTERAEAYNLFNEAHKLYLQSFPSYEYGPQFKKTITHVTTEFKRISEEAGEEQKLRWTVQLQRKLQERQQFPSNRDKFDDEIRAARKELAKITETINDHLEEIKEEVEEFWPDNRLNKQKD</sequence>
<reference evidence="3" key="1">
    <citation type="submission" date="2020-11" db="EMBL/GenBank/DDBJ databases">
        <authorList>
            <person name="Tran Van P."/>
        </authorList>
    </citation>
    <scope>NUCLEOTIDE SEQUENCE</scope>
</reference>
<dbReference type="AlphaFoldDB" id="A0A7R8W6N2"/>
<proteinExistence type="predicted"/>
<name>A0A7R8W6N2_9CRUS</name>
<dbReference type="PANTHER" id="PTHR28309:SF1">
    <property type="entry name" value="REQUIRED FOR EXCISION 1-B DOMAIN-CONTAINING PROTEIN"/>
    <property type="match status" value="1"/>
</dbReference>
<dbReference type="OrthoDB" id="434723at2759"/>
<evidence type="ECO:0000256" key="2">
    <source>
        <dbReference type="SAM" id="MobiDB-lite"/>
    </source>
</evidence>
<evidence type="ECO:0000313" key="3">
    <source>
        <dbReference type="EMBL" id="CAD7225336.1"/>
    </source>
</evidence>
<protein>
    <submittedName>
        <fullName evidence="3">Uncharacterized protein</fullName>
    </submittedName>
</protein>
<evidence type="ECO:0000256" key="1">
    <source>
        <dbReference type="SAM" id="Coils"/>
    </source>
</evidence>